<dbReference type="Pfam" id="PF04703">
    <property type="entry name" value="FaeA"/>
    <property type="match status" value="1"/>
</dbReference>
<evidence type="ECO:0000256" key="2">
    <source>
        <dbReference type="ARBA" id="ARBA00023163"/>
    </source>
</evidence>
<dbReference type="Proteomes" id="UP001254813">
    <property type="component" value="Unassembled WGS sequence"/>
</dbReference>
<name>A0ABU2G508_9EURY</name>
<gene>
    <name evidence="3" type="ORF">NDI79_14525</name>
</gene>
<keyword evidence="4" id="KW-1185">Reference proteome</keyword>
<proteinExistence type="predicted"/>
<dbReference type="SUPFAM" id="SSF46785">
    <property type="entry name" value="Winged helix' DNA-binding domain"/>
    <property type="match status" value="1"/>
</dbReference>
<dbReference type="EMBL" id="JAMQOQ010000003">
    <property type="protein sequence ID" value="MDS0295384.1"/>
    <property type="molecule type" value="Genomic_DNA"/>
</dbReference>
<reference evidence="3 4" key="1">
    <citation type="submission" date="2022-06" db="EMBL/GenBank/DDBJ databases">
        <title>Halogeometricum sp. a new haloarchaeum isolate from saline soil.</title>
        <authorList>
            <person name="Strakova D."/>
            <person name="Galisteo C."/>
            <person name="Sanchez-Porro C."/>
            <person name="Ventosa A."/>
        </authorList>
    </citation>
    <scope>NUCLEOTIDE SEQUENCE [LARGE SCALE GENOMIC DNA]</scope>
    <source>
        <strain evidence="4">S3BR25-2</strain>
    </source>
</reference>
<evidence type="ECO:0000313" key="3">
    <source>
        <dbReference type="EMBL" id="MDS0295384.1"/>
    </source>
</evidence>
<keyword evidence="1" id="KW-0805">Transcription regulation</keyword>
<keyword evidence="2" id="KW-0804">Transcription</keyword>
<comment type="caution">
    <text evidence="3">The sequence shown here is derived from an EMBL/GenBank/DDBJ whole genome shotgun (WGS) entry which is preliminary data.</text>
</comment>
<dbReference type="RefSeq" id="WP_310929264.1">
    <property type="nucleotide sequence ID" value="NZ_JAMQOQ010000003.1"/>
</dbReference>
<organism evidence="3 4">
    <name type="scientific">Halogeometricum luteum</name>
    <dbReference type="NCBI Taxonomy" id="2950537"/>
    <lineage>
        <taxon>Archaea</taxon>
        <taxon>Methanobacteriati</taxon>
        <taxon>Methanobacteriota</taxon>
        <taxon>Stenosarchaea group</taxon>
        <taxon>Halobacteria</taxon>
        <taxon>Halobacteriales</taxon>
        <taxon>Haloferacaceae</taxon>
        <taxon>Halogeometricum</taxon>
    </lineage>
</organism>
<dbReference type="Gene3D" id="1.10.10.10">
    <property type="entry name" value="Winged helix-like DNA-binding domain superfamily/Winged helix DNA-binding domain"/>
    <property type="match status" value="1"/>
</dbReference>
<sequence length="77" mass="8623">MERERDKHGRYSSQITLEDVLDVLSSADTPVLTAKQVADALDCSSESARQKLHQLHDEGKVGKMDVGARAVVWWVEE</sequence>
<dbReference type="InterPro" id="IPR036388">
    <property type="entry name" value="WH-like_DNA-bd_sf"/>
</dbReference>
<accession>A0ABU2G508</accession>
<protein>
    <submittedName>
        <fullName evidence="3">FaeA/PapI family transcriptional regulator</fullName>
    </submittedName>
</protein>
<dbReference type="InterPro" id="IPR036390">
    <property type="entry name" value="WH_DNA-bd_sf"/>
</dbReference>
<evidence type="ECO:0000256" key="1">
    <source>
        <dbReference type="ARBA" id="ARBA00023015"/>
    </source>
</evidence>
<dbReference type="InterPro" id="IPR006793">
    <property type="entry name" value="FaeA"/>
</dbReference>
<evidence type="ECO:0000313" key="4">
    <source>
        <dbReference type="Proteomes" id="UP001254813"/>
    </source>
</evidence>